<dbReference type="PIRSF" id="PIRSF001461">
    <property type="entry name" value="RPE"/>
    <property type="match status" value="1"/>
</dbReference>
<comment type="caution">
    <text evidence="15">The sequence shown here is derived from an EMBL/GenBank/DDBJ whole genome shotgun (WGS) entry which is preliminary data.</text>
</comment>
<evidence type="ECO:0000256" key="6">
    <source>
        <dbReference type="ARBA" id="ARBA00009541"/>
    </source>
</evidence>
<evidence type="ECO:0000256" key="7">
    <source>
        <dbReference type="ARBA" id="ARBA00013188"/>
    </source>
</evidence>
<evidence type="ECO:0000256" key="11">
    <source>
        <dbReference type="PIRNR" id="PIRNR001461"/>
    </source>
</evidence>
<feature type="active site" description="Proton acceptor" evidence="10 12">
    <location>
        <position position="31"/>
    </location>
</feature>
<organism evidence="15 16">
    <name type="scientific">Ligilactobacillus equi DSM 15833 = JCM 10991</name>
    <dbReference type="NCBI Taxonomy" id="1423740"/>
    <lineage>
        <taxon>Bacteria</taxon>
        <taxon>Bacillati</taxon>
        <taxon>Bacillota</taxon>
        <taxon>Bacilli</taxon>
        <taxon>Lactobacillales</taxon>
        <taxon>Lactobacillaceae</taxon>
        <taxon>Ligilactobacillus</taxon>
    </lineage>
</organism>
<comment type="cofactor">
    <cofactor evidence="5">
        <name>Fe(2+)</name>
        <dbReference type="ChEBI" id="CHEBI:29033"/>
    </cofactor>
</comment>
<evidence type="ECO:0000256" key="1">
    <source>
        <dbReference type="ARBA" id="ARBA00001782"/>
    </source>
</evidence>
<comment type="cofactor">
    <cofactor evidence="10 13">
        <name>a divalent metal cation</name>
        <dbReference type="ChEBI" id="CHEBI:60240"/>
    </cofactor>
    <text evidence="10 13">Binds 1 divalent metal cation per subunit.</text>
</comment>
<feature type="binding site" evidence="10 13">
    <location>
        <position position="29"/>
    </location>
    <ligand>
        <name>a divalent metal cation</name>
        <dbReference type="ChEBI" id="CHEBI:60240"/>
    </ligand>
</feature>
<dbReference type="InterPro" id="IPR011060">
    <property type="entry name" value="RibuloseP-bd_barrel"/>
</dbReference>
<proteinExistence type="inferred from homology"/>
<dbReference type="EMBL" id="AZFH01000181">
    <property type="protein sequence ID" value="KRL77088.1"/>
    <property type="molecule type" value="Genomic_DNA"/>
</dbReference>
<dbReference type="NCBIfam" id="TIGR01163">
    <property type="entry name" value="rpe"/>
    <property type="match status" value="1"/>
</dbReference>
<dbReference type="InterPro" id="IPR013785">
    <property type="entry name" value="Aldolase_TIM"/>
</dbReference>
<feature type="binding site" evidence="10 14">
    <location>
        <position position="62"/>
    </location>
    <ligand>
        <name>substrate</name>
    </ligand>
</feature>
<dbReference type="PROSITE" id="PS01086">
    <property type="entry name" value="RIBUL_P_3_EPIMER_2"/>
    <property type="match status" value="1"/>
</dbReference>
<evidence type="ECO:0000256" key="2">
    <source>
        <dbReference type="ARBA" id="ARBA00001936"/>
    </source>
</evidence>
<dbReference type="InterPro" id="IPR026019">
    <property type="entry name" value="Ribul_P_3_epim"/>
</dbReference>
<feature type="binding site" evidence="10 14">
    <location>
        <position position="6"/>
    </location>
    <ligand>
        <name>substrate</name>
    </ligand>
</feature>
<protein>
    <recommendedName>
        <fullName evidence="7 10">Ribulose-phosphate 3-epimerase</fullName>
        <ecNumber evidence="7 10">5.1.3.1</ecNumber>
    </recommendedName>
</protein>
<reference evidence="15 16" key="1">
    <citation type="journal article" date="2015" name="Genome Announc.">
        <title>Expanding the biotechnology potential of lactobacilli through comparative genomics of 213 strains and associated genera.</title>
        <authorList>
            <person name="Sun Z."/>
            <person name="Harris H.M."/>
            <person name="McCann A."/>
            <person name="Guo C."/>
            <person name="Argimon S."/>
            <person name="Zhang W."/>
            <person name="Yang X."/>
            <person name="Jeffery I.B."/>
            <person name="Cooney J.C."/>
            <person name="Kagawa T.F."/>
            <person name="Liu W."/>
            <person name="Song Y."/>
            <person name="Salvetti E."/>
            <person name="Wrobel A."/>
            <person name="Rasinkangas P."/>
            <person name="Parkhill J."/>
            <person name="Rea M.C."/>
            <person name="O'Sullivan O."/>
            <person name="Ritari J."/>
            <person name="Douillard F.P."/>
            <person name="Paul Ross R."/>
            <person name="Yang R."/>
            <person name="Briner A.E."/>
            <person name="Felis G.E."/>
            <person name="de Vos W.M."/>
            <person name="Barrangou R."/>
            <person name="Klaenhammer T.R."/>
            <person name="Caufield P.W."/>
            <person name="Cui Y."/>
            <person name="Zhang H."/>
            <person name="O'Toole P.W."/>
        </authorList>
    </citation>
    <scope>NUCLEOTIDE SEQUENCE [LARGE SCALE GENOMIC DNA]</scope>
    <source>
        <strain evidence="15 16">DSM 15833</strain>
    </source>
</reference>
<dbReference type="PATRIC" id="fig|1423740.3.peg.1615"/>
<comment type="catalytic activity">
    <reaction evidence="1 10 11">
        <text>D-ribulose 5-phosphate = D-xylulose 5-phosphate</text>
        <dbReference type="Rhea" id="RHEA:13677"/>
        <dbReference type="ChEBI" id="CHEBI:57737"/>
        <dbReference type="ChEBI" id="CHEBI:58121"/>
        <dbReference type="EC" id="5.1.3.1"/>
    </reaction>
</comment>
<evidence type="ECO:0000256" key="12">
    <source>
        <dbReference type="PIRSR" id="PIRSR001461-1"/>
    </source>
</evidence>
<comment type="cofactor">
    <cofactor evidence="2">
        <name>Mn(2+)</name>
        <dbReference type="ChEBI" id="CHEBI:29035"/>
    </cofactor>
</comment>
<dbReference type="InterPro" id="IPR000056">
    <property type="entry name" value="Ribul_P_3_epim-like"/>
</dbReference>
<feature type="binding site" evidence="10">
    <location>
        <begin position="171"/>
        <end position="173"/>
    </location>
    <ligand>
        <name>substrate</name>
    </ligand>
</feature>
<feature type="binding site" evidence="10 14">
    <location>
        <begin position="138"/>
        <end position="141"/>
    </location>
    <ligand>
        <name>substrate</name>
    </ligand>
</feature>
<comment type="cofactor">
    <cofactor evidence="3">
        <name>Co(2+)</name>
        <dbReference type="ChEBI" id="CHEBI:48828"/>
    </cofactor>
</comment>
<accession>A0A0R1T6Y2</accession>
<dbReference type="RefSeq" id="WP_023860415.1">
    <property type="nucleotide sequence ID" value="NZ_AZFH01000181.1"/>
</dbReference>
<keyword evidence="8 10" id="KW-0479">Metal-binding</keyword>
<keyword evidence="13" id="KW-0464">Manganese</keyword>
<name>A0A0R1T6Y2_9LACO</name>
<evidence type="ECO:0000313" key="15">
    <source>
        <dbReference type="EMBL" id="KRL77088.1"/>
    </source>
</evidence>
<dbReference type="PANTHER" id="PTHR11749">
    <property type="entry name" value="RIBULOSE-5-PHOSPHATE-3-EPIMERASE"/>
    <property type="match status" value="1"/>
</dbReference>
<evidence type="ECO:0000256" key="13">
    <source>
        <dbReference type="PIRSR" id="PIRSR001461-2"/>
    </source>
</evidence>
<dbReference type="OrthoDB" id="1645589at2"/>
<comment type="function">
    <text evidence="10">Catalyzes the reversible epimerization of D-ribulose 5-phosphate to D-xylulose 5-phosphate.</text>
</comment>
<keyword evidence="13" id="KW-0862">Zinc</keyword>
<evidence type="ECO:0000256" key="3">
    <source>
        <dbReference type="ARBA" id="ARBA00001941"/>
    </source>
</evidence>
<gene>
    <name evidence="10" type="primary">rpe</name>
    <name evidence="15" type="ORF">FC36_GL001490</name>
</gene>
<dbReference type="NCBIfam" id="NF004076">
    <property type="entry name" value="PRK05581.1-4"/>
    <property type="match status" value="1"/>
</dbReference>
<dbReference type="AlphaFoldDB" id="A0A0R1T6Y2"/>
<keyword evidence="9 10" id="KW-0413">Isomerase</keyword>
<dbReference type="HAMAP" id="MF_02227">
    <property type="entry name" value="RPE"/>
    <property type="match status" value="1"/>
</dbReference>
<evidence type="ECO:0000256" key="9">
    <source>
        <dbReference type="ARBA" id="ARBA00023235"/>
    </source>
</evidence>
<dbReference type="STRING" id="1423740.FC36_GL001490"/>
<evidence type="ECO:0000256" key="10">
    <source>
        <dbReference type="HAMAP-Rule" id="MF_02227"/>
    </source>
</evidence>
<dbReference type="Pfam" id="PF00834">
    <property type="entry name" value="Ribul_P_3_epim"/>
    <property type="match status" value="1"/>
</dbReference>
<sequence length="219" mass="23438">MKLAPSILSADFAALADDIKKVASAEYIHIDIMDGHFVNNLTFGVNVVKALRPHSDQIFDCHLMVDNPESMLVDLQKAGADLVGVHYEACPHLHRTLTMIKQLGMKAEVVINPATPVSVIEPVLGLVDQVLIMTVDPGFGGQAFLEETLAKINQLAIYKQAHGLDFEIEVDGGINDQTIKLAKKAGATVAVAGSYVFGAENPGARLQALREGAAQVEAD</sequence>
<dbReference type="SUPFAM" id="SSF51366">
    <property type="entry name" value="Ribulose-phoshate binding barrel"/>
    <property type="match status" value="1"/>
</dbReference>
<evidence type="ECO:0000256" key="5">
    <source>
        <dbReference type="ARBA" id="ARBA00001954"/>
    </source>
</evidence>
<dbReference type="Gene3D" id="3.20.20.70">
    <property type="entry name" value="Aldolase class I"/>
    <property type="match status" value="1"/>
</dbReference>
<feature type="binding site" evidence="10 13">
    <location>
        <position position="62"/>
    </location>
    <ligand>
        <name>a divalent metal cation</name>
        <dbReference type="ChEBI" id="CHEBI:60240"/>
    </ligand>
</feature>
<dbReference type="EC" id="5.1.3.1" evidence="7 10"/>
<comment type="similarity">
    <text evidence="6 10 11">Belongs to the ribulose-phosphate 3-epimerase family.</text>
</comment>
<dbReference type="GO" id="GO:0046872">
    <property type="term" value="F:metal ion binding"/>
    <property type="evidence" value="ECO:0007669"/>
    <property type="project" value="UniProtKB-UniRule"/>
</dbReference>
<comment type="cofactor">
    <cofactor evidence="4">
        <name>Zn(2+)</name>
        <dbReference type="ChEBI" id="CHEBI:29105"/>
    </cofactor>
</comment>
<evidence type="ECO:0000256" key="8">
    <source>
        <dbReference type="ARBA" id="ARBA00022723"/>
    </source>
</evidence>
<feature type="binding site" evidence="10 13">
    <location>
        <position position="171"/>
    </location>
    <ligand>
        <name>a divalent metal cation</name>
        <dbReference type="ChEBI" id="CHEBI:60240"/>
    </ligand>
</feature>
<keyword evidence="10 11" id="KW-0119">Carbohydrate metabolism</keyword>
<dbReference type="GO" id="GO:0019323">
    <property type="term" value="P:pentose catabolic process"/>
    <property type="evidence" value="ECO:0007669"/>
    <property type="project" value="UniProtKB-UniRule"/>
</dbReference>
<feature type="binding site" evidence="14">
    <location>
        <position position="173"/>
    </location>
    <ligand>
        <name>substrate</name>
    </ligand>
</feature>
<evidence type="ECO:0000256" key="4">
    <source>
        <dbReference type="ARBA" id="ARBA00001947"/>
    </source>
</evidence>
<dbReference type="PROSITE" id="PS01085">
    <property type="entry name" value="RIBUL_P_3_EPIMER_1"/>
    <property type="match status" value="1"/>
</dbReference>
<keyword evidence="13" id="KW-0170">Cobalt</keyword>
<feature type="active site" description="Proton donor" evidence="10 12">
    <location>
        <position position="171"/>
    </location>
</feature>
<dbReference type="GO" id="GO:0005737">
    <property type="term" value="C:cytoplasm"/>
    <property type="evidence" value="ECO:0007669"/>
    <property type="project" value="UniProtKB-ARBA"/>
</dbReference>
<dbReference type="GO" id="GO:0004750">
    <property type="term" value="F:D-ribulose-phosphate 3-epimerase activity"/>
    <property type="evidence" value="ECO:0007669"/>
    <property type="project" value="UniProtKB-UniRule"/>
</dbReference>
<dbReference type="FunFam" id="3.20.20.70:FF:000004">
    <property type="entry name" value="Ribulose-phosphate 3-epimerase"/>
    <property type="match status" value="1"/>
</dbReference>
<feature type="binding site" evidence="10 14">
    <location>
        <begin position="193"/>
        <end position="194"/>
    </location>
    <ligand>
        <name>substrate</name>
    </ligand>
</feature>
<dbReference type="Proteomes" id="UP000051048">
    <property type="component" value="Unassembled WGS sequence"/>
</dbReference>
<evidence type="ECO:0000256" key="14">
    <source>
        <dbReference type="PIRSR" id="PIRSR001461-3"/>
    </source>
</evidence>
<evidence type="ECO:0000313" key="16">
    <source>
        <dbReference type="Proteomes" id="UP000051048"/>
    </source>
</evidence>
<dbReference type="GO" id="GO:0006098">
    <property type="term" value="P:pentose-phosphate shunt"/>
    <property type="evidence" value="ECO:0007669"/>
    <property type="project" value="UniProtKB-UniRule"/>
</dbReference>
<comment type="pathway">
    <text evidence="10">Carbohydrate degradation.</text>
</comment>
<feature type="binding site" evidence="10 13">
    <location>
        <position position="31"/>
    </location>
    <ligand>
        <name>a divalent metal cation</name>
        <dbReference type="ChEBI" id="CHEBI:60240"/>
    </ligand>
</feature>
<dbReference type="CDD" id="cd00429">
    <property type="entry name" value="RPE"/>
    <property type="match status" value="1"/>
</dbReference>